<evidence type="ECO:0000256" key="9">
    <source>
        <dbReference type="ARBA" id="ARBA00023170"/>
    </source>
</evidence>
<keyword evidence="1" id="KW-0813">Transport</keyword>
<dbReference type="SUPFAM" id="SSF63712">
    <property type="entry name" value="Nicotinic receptor ligand binding domain-like"/>
    <property type="match status" value="1"/>
</dbReference>
<evidence type="ECO:0000256" key="13">
    <source>
        <dbReference type="ARBA" id="ARBA00034099"/>
    </source>
</evidence>
<accession>A0ABM0GWF8</accession>
<evidence type="ECO:0000256" key="12">
    <source>
        <dbReference type="ARBA" id="ARBA00023303"/>
    </source>
</evidence>
<feature type="transmembrane region" description="Helical" evidence="14">
    <location>
        <begin position="269"/>
        <end position="291"/>
    </location>
</feature>
<dbReference type="Gene3D" id="1.20.58.390">
    <property type="entry name" value="Neurotransmitter-gated ion-channel transmembrane domain"/>
    <property type="match status" value="1"/>
</dbReference>
<organism evidence="18 19">
    <name type="scientific">Saccoglossus kowalevskii</name>
    <name type="common">Acorn worm</name>
    <dbReference type="NCBI Taxonomy" id="10224"/>
    <lineage>
        <taxon>Eukaryota</taxon>
        <taxon>Metazoa</taxon>
        <taxon>Hemichordata</taxon>
        <taxon>Enteropneusta</taxon>
        <taxon>Harrimaniidae</taxon>
        <taxon>Saccoglossus</taxon>
    </lineage>
</organism>
<evidence type="ECO:0000313" key="18">
    <source>
        <dbReference type="Proteomes" id="UP000694865"/>
    </source>
</evidence>
<keyword evidence="8" id="KW-1015">Disulfide bond</keyword>
<feature type="transmembrane region" description="Helical" evidence="14">
    <location>
        <begin position="422"/>
        <end position="443"/>
    </location>
</feature>
<dbReference type="InterPro" id="IPR036719">
    <property type="entry name" value="Neuro-gated_channel_TM_sf"/>
</dbReference>
<evidence type="ECO:0000256" key="1">
    <source>
        <dbReference type="ARBA" id="ARBA00022448"/>
    </source>
</evidence>
<keyword evidence="4 14" id="KW-1133">Transmembrane helix</keyword>
<feature type="chain" id="PRO_5045546593" evidence="15">
    <location>
        <begin position="21"/>
        <end position="453"/>
    </location>
</feature>
<evidence type="ECO:0000256" key="7">
    <source>
        <dbReference type="ARBA" id="ARBA00023136"/>
    </source>
</evidence>
<evidence type="ECO:0000256" key="8">
    <source>
        <dbReference type="ARBA" id="ARBA00023157"/>
    </source>
</evidence>
<keyword evidence="5" id="KW-0770">Synapse</keyword>
<dbReference type="SUPFAM" id="SSF90112">
    <property type="entry name" value="Neurotransmitter-gated ion-channel transmembrane pore"/>
    <property type="match status" value="1"/>
</dbReference>
<feature type="transmembrane region" description="Helical" evidence="14">
    <location>
        <begin position="239"/>
        <end position="262"/>
    </location>
</feature>
<protein>
    <submittedName>
        <fullName evidence="19">Neuronal acetylcholine receptor subunit alpha-9-like</fullName>
    </submittedName>
</protein>
<name>A0ABM0GWF8_SACKO</name>
<dbReference type="PRINTS" id="PR00254">
    <property type="entry name" value="NICOTINICR"/>
</dbReference>
<evidence type="ECO:0000256" key="3">
    <source>
        <dbReference type="ARBA" id="ARBA00022692"/>
    </source>
</evidence>
<evidence type="ECO:0000256" key="11">
    <source>
        <dbReference type="ARBA" id="ARBA00023286"/>
    </source>
</evidence>
<keyword evidence="6" id="KW-0406">Ion transport</keyword>
<feature type="domain" description="Neurotransmitter-gated ion-channel transmembrane" evidence="17">
    <location>
        <begin position="244"/>
        <end position="391"/>
    </location>
</feature>
<dbReference type="PANTHER" id="PTHR18945">
    <property type="entry name" value="NEUROTRANSMITTER GATED ION CHANNEL"/>
    <property type="match status" value="1"/>
</dbReference>
<dbReference type="CDD" id="cd19051">
    <property type="entry name" value="LGIC_TM_cation"/>
    <property type="match status" value="1"/>
</dbReference>
<feature type="transmembrane region" description="Helical" evidence="14">
    <location>
        <begin position="303"/>
        <end position="326"/>
    </location>
</feature>
<feature type="domain" description="Neurotransmitter-gated ion-channel ligand-binding" evidence="16">
    <location>
        <begin position="34"/>
        <end position="236"/>
    </location>
</feature>
<evidence type="ECO:0000256" key="14">
    <source>
        <dbReference type="SAM" id="Phobius"/>
    </source>
</evidence>
<dbReference type="Pfam" id="PF02931">
    <property type="entry name" value="Neur_chan_LBD"/>
    <property type="match status" value="1"/>
</dbReference>
<dbReference type="InterPro" id="IPR006202">
    <property type="entry name" value="Neur_chan_lig-bd"/>
</dbReference>
<dbReference type="InterPro" id="IPR038050">
    <property type="entry name" value="Neuro_actylchol_rec"/>
</dbReference>
<evidence type="ECO:0000256" key="2">
    <source>
        <dbReference type="ARBA" id="ARBA00022475"/>
    </source>
</evidence>
<gene>
    <name evidence="19" type="primary">LOC100373583</name>
</gene>
<evidence type="ECO:0000256" key="6">
    <source>
        <dbReference type="ARBA" id="ARBA00023065"/>
    </source>
</evidence>
<evidence type="ECO:0000256" key="5">
    <source>
        <dbReference type="ARBA" id="ARBA00023018"/>
    </source>
</evidence>
<reference evidence="19" key="1">
    <citation type="submission" date="2025-08" db="UniProtKB">
        <authorList>
            <consortium name="RefSeq"/>
        </authorList>
    </citation>
    <scope>IDENTIFICATION</scope>
    <source>
        <tissue evidence="19">Testes</tissue>
    </source>
</reference>
<dbReference type="InterPro" id="IPR002394">
    <property type="entry name" value="Nicotinic_acetylcholine_rcpt"/>
</dbReference>
<dbReference type="Gene3D" id="2.70.170.10">
    <property type="entry name" value="Neurotransmitter-gated ion-channel ligand-binding domain"/>
    <property type="match status" value="1"/>
</dbReference>
<dbReference type="Pfam" id="PF02932">
    <property type="entry name" value="Neur_chan_memb"/>
    <property type="match status" value="1"/>
</dbReference>
<dbReference type="InterPro" id="IPR036734">
    <property type="entry name" value="Neur_chan_lig-bd_sf"/>
</dbReference>
<keyword evidence="15" id="KW-0732">Signal</keyword>
<evidence type="ECO:0000256" key="4">
    <source>
        <dbReference type="ARBA" id="ARBA00022989"/>
    </source>
</evidence>
<dbReference type="CDD" id="cd18997">
    <property type="entry name" value="LGIC_ECD_nAChR"/>
    <property type="match status" value="1"/>
</dbReference>
<comment type="subcellular location">
    <subcellularLocation>
        <location evidence="13">Synaptic cell membrane</location>
        <topology evidence="13">Multi-pass membrane protein</topology>
    </subcellularLocation>
</comment>
<keyword evidence="3 14" id="KW-0812">Transmembrane</keyword>
<keyword evidence="11" id="KW-1071">Ligand-gated ion channel</keyword>
<sequence>MSNWLLYVASALLLLVSSTAVESGGAGGDTHALLINTLLSNYSKYTRPVINATTTTVVSHRILPIQILDVDEKNQIITLKVWLALRWYDEFLTWNPSDFGGINVVNIPVDLIWQPDIYLYGSTSKDFVRHLDTDVQIYPDGLIIAPQPVIYKSTCEIDATFFPFDQQECYLKFGSWTYDGFRIDLDIYPNSGKLDNYIANGEWHLFEIPIVKHVAFYICCIEPYPDITYTLIFQRRSLFYFYTLVIPAILLFVLVLVGFYLPSNCGERMTLFVTSMLALIVFLTLVSEYMPPTSNSTPYLQRYLLSMIGFVSAASVLTGININIHFQAPGCPPIPRWLQNVAFNYLAVIACMRGRVKTYLKHQIEAMSENEYSGNKEIEASHGTIDDAEHVRQKSLILQADNISYNYRVQGWQLLAQILDRILLICFLLAFVSISVGMFTFLYTQKKGPSHAH</sequence>
<dbReference type="RefSeq" id="XP_002738845.1">
    <property type="nucleotide sequence ID" value="XM_002738799.1"/>
</dbReference>
<keyword evidence="18" id="KW-1185">Reference proteome</keyword>
<dbReference type="GeneID" id="100373583"/>
<dbReference type="InterPro" id="IPR006029">
    <property type="entry name" value="Neurotrans-gated_channel_TM"/>
</dbReference>
<dbReference type="Proteomes" id="UP000694865">
    <property type="component" value="Unplaced"/>
</dbReference>
<evidence type="ECO:0000256" key="10">
    <source>
        <dbReference type="ARBA" id="ARBA00023180"/>
    </source>
</evidence>
<keyword evidence="7 14" id="KW-0472">Membrane</keyword>
<keyword evidence="2" id="KW-1003">Cell membrane</keyword>
<feature type="signal peptide" evidence="15">
    <location>
        <begin position="1"/>
        <end position="20"/>
    </location>
</feature>
<evidence type="ECO:0000259" key="17">
    <source>
        <dbReference type="Pfam" id="PF02932"/>
    </source>
</evidence>
<evidence type="ECO:0000259" key="16">
    <source>
        <dbReference type="Pfam" id="PF02931"/>
    </source>
</evidence>
<keyword evidence="9" id="KW-0675">Receptor</keyword>
<dbReference type="PRINTS" id="PR00252">
    <property type="entry name" value="NRIONCHANNEL"/>
</dbReference>
<dbReference type="InterPro" id="IPR006201">
    <property type="entry name" value="Neur_channel"/>
</dbReference>
<proteinExistence type="predicted"/>
<keyword evidence="12" id="KW-0407">Ion channel</keyword>
<evidence type="ECO:0000313" key="19">
    <source>
        <dbReference type="RefSeq" id="XP_002738845.1"/>
    </source>
</evidence>
<evidence type="ECO:0000256" key="15">
    <source>
        <dbReference type="SAM" id="SignalP"/>
    </source>
</evidence>
<keyword evidence="10" id="KW-0325">Glycoprotein</keyword>